<dbReference type="EMBL" id="JACXZS010000001">
    <property type="protein sequence ID" value="MBD3940123.1"/>
    <property type="molecule type" value="Genomic_DNA"/>
</dbReference>
<keyword evidence="1" id="KW-0812">Transmembrane</keyword>
<proteinExistence type="predicted"/>
<reference evidence="2 3" key="1">
    <citation type="submission" date="2020-09" db="EMBL/GenBank/DDBJ databases">
        <title>Isolation and identification of active actinomycetes.</title>
        <authorList>
            <person name="Li X."/>
        </authorList>
    </citation>
    <scope>NUCLEOTIDE SEQUENCE [LARGE SCALE GENOMIC DNA]</scope>
    <source>
        <strain evidence="2 3">NEAU-LLC</strain>
    </source>
</reference>
<dbReference type="RefSeq" id="WP_191169784.1">
    <property type="nucleotide sequence ID" value="NZ_JACXZS010000001.1"/>
</dbReference>
<keyword evidence="1" id="KW-0472">Membrane</keyword>
<protein>
    <recommendedName>
        <fullName evidence="4">DUF4386 domain-containing protein</fullName>
    </recommendedName>
</protein>
<keyword evidence="1" id="KW-1133">Transmembrane helix</keyword>
<feature type="transmembrane region" description="Helical" evidence="1">
    <location>
        <begin position="286"/>
        <end position="307"/>
    </location>
</feature>
<feature type="transmembrane region" description="Helical" evidence="1">
    <location>
        <begin position="107"/>
        <end position="129"/>
    </location>
</feature>
<feature type="transmembrane region" description="Helical" evidence="1">
    <location>
        <begin position="25"/>
        <end position="45"/>
    </location>
</feature>
<feature type="transmembrane region" description="Helical" evidence="1">
    <location>
        <begin position="75"/>
        <end position="95"/>
    </location>
</feature>
<organism evidence="2 3">
    <name type="scientific">Microbacterium helvum</name>
    <dbReference type="NCBI Taxonomy" id="2773713"/>
    <lineage>
        <taxon>Bacteria</taxon>
        <taxon>Bacillati</taxon>
        <taxon>Actinomycetota</taxon>
        <taxon>Actinomycetes</taxon>
        <taxon>Micrococcales</taxon>
        <taxon>Microbacteriaceae</taxon>
        <taxon>Microbacterium</taxon>
    </lineage>
</organism>
<dbReference type="Proteomes" id="UP000598426">
    <property type="component" value="Unassembled WGS sequence"/>
</dbReference>
<gene>
    <name evidence="2" type="ORF">IF188_00230</name>
</gene>
<name>A0ABR8NJM6_9MICO</name>
<evidence type="ECO:0000313" key="3">
    <source>
        <dbReference type="Proteomes" id="UP000598426"/>
    </source>
</evidence>
<keyword evidence="3" id="KW-1185">Reference proteome</keyword>
<feature type="transmembrane region" description="Helical" evidence="1">
    <location>
        <begin position="201"/>
        <end position="225"/>
    </location>
</feature>
<sequence length="330" mass="33437">MTAAVPATGNDVTAHTSDARGRVPLWACGLLGLGAFVIGLLPWLVTGMRLPLQNLWASTPGPEGMPVALLPFSQYHLTDLFALIAVGSVVAGIIARALRPRLARGGIAVLAGAVLVAQVVAVAQSAIVVSAGLQQRSESALYLGGLVAVCALSFLLGAAALALVALAPRGGALIGLTIGALAMASWVGVFLRPLMLTGPDWLLAVASALQWLAPVLVGAAIAWAGVNTVGRVLAAVASLALLWVVPAGMTGVSAAAGTRVLAHDVRGMIDYAVNVFRMALFTPELALRPIVAAVAVAAVGLLLRWAVARARRSPEPEPVPGSAPAGEPMA</sequence>
<evidence type="ECO:0000313" key="2">
    <source>
        <dbReference type="EMBL" id="MBD3940123.1"/>
    </source>
</evidence>
<evidence type="ECO:0000256" key="1">
    <source>
        <dbReference type="SAM" id="Phobius"/>
    </source>
</evidence>
<comment type="caution">
    <text evidence="2">The sequence shown here is derived from an EMBL/GenBank/DDBJ whole genome shotgun (WGS) entry which is preliminary data.</text>
</comment>
<feature type="transmembrane region" description="Helical" evidence="1">
    <location>
        <begin position="173"/>
        <end position="195"/>
    </location>
</feature>
<feature type="transmembrane region" description="Helical" evidence="1">
    <location>
        <begin position="232"/>
        <end position="256"/>
    </location>
</feature>
<accession>A0ABR8NJM6</accession>
<evidence type="ECO:0008006" key="4">
    <source>
        <dbReference type="Google" id="ProtNLM"/>
    </source>
</evidence>
<feature type="transmembrane region" description="Helical" evidence="1">
    <location>
        <begin position="141"/>
        <end position="166"/>
    </location>
</feature>